<dbReference type="SUPFAM" id="SSF50800">
    <property type="entry name" value="PK beta-barrel domain-like"/>
    <property type="match status" value="2"/>
</dbReference>
<keyword evidence="3" id="KW-1185">Reference proteome</keyword>
<name>A0AAN7PPK6_9COLE</name>
<dbReference type="GO" id="GO:0003824">
    <property type="term" value="F:catalytic activity"/>
    <property type="evidence" value="ECO:0007669"/>
    <property type="project" value="InterPro"/>
</dbReference>
<evidence type="ECO:0000259" key="1">
    <source>
        <dbReference type="PROSITE" id="PS51340"/>
    </source>
</evidence>
<dbReference type="InterPro" id="IPR005302">
    <property type="entry name" value="MoCF_Sase_C"/>
</dbReference>
<reference evidence="3" key="1">
    <citation type="submission" date="2023-01" db="EMBL/GenBank/DDBJ databases">
        <title>Key to firefly adult light organ development and bioluminescence: homeobox transcription factors regulate luciferase expression and transportation to peroxisome.</title>
        <authorList>
            <person name="Fu X."/>
        </authorList>
    </citation>
    <scope>NUCLEOTIDE SEQUENCE [LARGE SCALE GENOMIC DNA]</scope>
</reference>
<evidence type="ECO:0000313" key="3">
    <source>
        <dbReference type="Proteomes" id="UP001353858"/>
    </source>
</evidence>
<proteinExistence type="predicted"/>
<dbReference type="SUPFAM" id="SSF141673">
    <property type="entry name" value="MOSC N-terminal domain-like"/>
    <property type="match status" value="1"/>
</dbReference>
<protein>
    <recommendedName>
        <fullName evidence="1">MOSC domain-containing protein</fullName>
    </recommendedName>
</protein>
<feature type="domain" description="MOSC" evidence="1">
    <location>
        <begin position="154"/>
        <end position="335"/>
    </location>
</feature>
<dbReference type="GO" id="GO:0030170">
    <property type="term" value="F:pyridoxal phosphate binding"/>
    <property type="evidence" value="ECO:0007669"/>
    <property type="project" value="InterPro"/>
</dbReference>
<dbReference type="PANTHER" id="PTHR14237">
    <property type="entry name" value="MOLYBDOPTERIN COFACTOR SULFURASE MOSC"/>
    <property type="match status" value="1"/>
</dbReference>
<dbReference type="InterPro" id="IPR005303">
    <property type="entry name" value="MOCOS_middle"/>
</dbReference>
<evidence type="ECO:0000313" key="2">
    <source>
        <dbReference type="EMBL" id="KAK4887726.1"/>
    </source>
</evidence>
<dbReference type="Pfam" id="PF03476">
    <property type="entry name" value="MOSC_N"/>
    <property type="match status" value="1"/>
</dbReference>
<organism evidence="2 3">
    <name type="scientific">Aquatica leii</name>
    <dbReference type="NCBI Taxonomy" id="1421715"/>
    <lineage>
        <taxon>Eukaryota</taxon>
        <taxon>Metazoa</taxon>
        <taxon>Ecdysozoa</taxon>
        <taxon>Arthropoda</taxon>
        <taxon>Hexapoda</taxon>
        <taxon>Insecta</taxon>
        <taxon>Pterygota</taxon>
        <taxon>Neoptera</taxon>
        <taxon>Endopterygota</taxon>
        <taxon>Coleoptera</taxon>
        <taxon>Polyphaga</taxon>
        <taxon>Elateriformia</taxon>
        <taxon>Elateroidea</taxon>
        <taxon>Lampyridae</taxon>
        <taxon>Luciolinae</taxon>
        <taxon>Aquatica</taxon>
    </lineage>
</organism>
<gene>
    <name evidence="2" type="ORF">RN001_003997</name>
</gene>
<dbReference type="AlphaFoldDB" id="A0AAN7PPK6"/>
<dbReference type="Proteomes" id="UP001353858">
    <property type="component" value="Unassembled WGS sequence"/>
</dbReference>
<dbReference type="EMBL" id="JARPUR010000001">
    <property type="protein sequence ID" value="KAK4887726.1"/>
    <property type="molecule type" value="Genomic_DNA"/>
</dbReference>
<accession>A0AAN7PPK6</accession>
<feature type="domain" description="MOSC" evidence="1">
    <location>
        <begin position="355"/>
        <end position="534"/>
    </location>
</feature>
<dbReference type="Pfam" id="PF03473">
    <property type="entry name" value="MOSC"/>
    <property type="match status" value="2"/>
</dbReference>
<dbReference type="GO" id="GO:0030151">
    <property type="term" value="F:molybdenum ion binding"/>
    <property type="evidence" value="ECO:0007669"/>
    <property type="project" value="InterPro"/>
</dbReference>
<dbReference type="PANTHER" id="PTHR14237:SF19">
    <property type="entry name" value="MITOCHONDRIAL AMIDOXIME REDUCING COMPONENT 1"/>
    <property type="match status" value="1"/>
</dbReference>
<sequence>MLPKYSIVIAATAAATSLAVYYYRKSIKDVIWEPVGVVDGLYIYPLKSGHRVELNSANCTEFGLQLNTSYALHLRDRCLVVYNEETKAFQTARNYKKMVLIETFTTENGYILIAPEAKALRLKIPSTKDNFQDEIIMWNGERVFTIDCGDEAAKWVSTYLLERDFGLRIGYHNGVPKETLKIPRKYIKIHKKLQNATSVFFLLGMYSDLSTVLLMNKSSVNDLITKIPDSGVTVHNFRPNIVIRGDITPYSEDDWEKIKIGDTVLETTMPCSRCSMVTINPETAYYHENYEPIRTLKTYRKLTRYPSGQTYPNLGIYMSLREKGKINVGDVVYVAKKQHFWGKNTNNRCGDEAAKWISQYLKNAESGFRIGYNDGARRRNIDFTHQEYKKAYPRLRSSEMGLYSDFASYLLVNQFTVNDLNIKMQDAQVTHRNFRPNILIEGAPPYAEDNWVWVKIGDVVLYEVKPCTRCVLTTVNPETGIKSAVNEPLRTLRKYRMLKDVKNISLDGNVPLMGINLGLHTEGTINVGDIVYVGK</sequence>
<dbReference type="PROSITE" id="PS51340">
    <property type="entry name" value="MOSC"/>
    <property type="match status" value="2"/>
</dbReference>
<dbReference type="InterPro" id="IPR011037">
    <property type="entry name" value="Pyrv_Knase-like_insert_dom_sf"/>
</dbReference>
<comment type="caution">
    <text evidence="2">The sequence shown here is derived from an EMBL/GenBank/DDBJ whole genome shotgun (WGS) entry which is preliminary data.</text>
</comment>